<dbReference type="RefSeq" id="WP_133792909.1">
    <property type="nucleotide sequence ID" value="NZ_SOCA01000001.1"/>
</dbReference>
<gene>
    <name evidence="1" type="ORF">EI77_00219</name>
</gene>
<protein>
    <submittedName>
        <fullName evidence="1">Uncharacterized protein</fullName>
    </submittedName>
</protein>
<comment type="caution">
    <text evidence="1">The sequence shown here is derived from an EMBL/GenBank/DDBJ whole genome shotgun (WGS) entry which is preliminary data.</text>
</comment>
<organism evidence="1 2">
    <name type="scientific">Prosthecobacter fusiformis</name>
    <dbReference type="NCBI Taxonomy" id="48464"/>
    <lineage>
        <taxon>Bacteria</taxon>
        <taxon>Pseudomonadati</taxon>
        <taxon>Verrucomicrobiota</taxon>
        <taxon>Verrucomicrobiia</taxon>
        <taxon>Verrucomicrobiales</taxon>
        <taxon>Verrucomicrobiaceae</taxon>
        <taxon>Prosthecobacter</taxon>
    </lineage>
</organism>
<sequence length="170" mass="19027">MDLLERIAGALEKDGAPIRLCLIGSVACVFGGMMGRTSRDLDVWRPASDYDRLELRRAVEAAGMLFDPKSSLEPGRPYLQIVDPGPTQVGEFEPVLMERMGRLEIYRPPIEHLIASKLVRGDARDIEDVVFLAGKHQPEIETIRDVVETFSQPAKQQALENLVYLDIIQP</sequence>
<evidence type="ECO:0000313" key="2">
    <source>
        <dbReference type="Proteomes" id="UP000295662"/>
    </source>
</evidence>
<dbReference type="EMBL" id="SOCA01000001">
    <property type="protein sequence ID" value="TDU80918.1"/>
    <property type="molecule type" value="Genomic_DNA"/>
</dbReference>
<reference evidence="1 2" key="1">
    <citation type="submission" date="2019-03" db="EMBL/GenBank/DDBJ databases">
        <title>Genomic Encyclopedia of Archaeal and Bacterial Type Strains, Phase II (KMG-II): from individual species to whole genera.</title>
        <authorList>
            <person name="Goeker M."/>
        </authorList>
    </citation>
    <scope>NUCLEOTIDE SEQUENCE [LARGE SCALE GENOMIC DNA]</scope>
    <source>
        <strain evidence="1 2">ATCC 25309</strain>
    </source>
</reference>
<accession>A0A4R7SRX3</accession>
<keyword evidence="2" id="KW-1185">Reference proteome</keyword>
<name>A0A4R7SRX3_9BACT</name>
<dbReference type="OrthoDB" id="2988567at2"/>
<dbReference type="Proteomes" id="UP000295662">
    <property type="component" value="Unassembled WGS sequence"/>
</dbReference>
<evidence type="ECO:0000313" key="1">
    <source>
        <dbReference type="EMBL" id="TDU80918.1"/>
    </source>
</evidence>
<dbReference type="AlphaFoldDB" id="A0A4R7SRX3"/>
<proteinExistence type="predicted"/>